<dbReference type="InterPro" id="IPR050054">
    <property type="entry name" value="UPRTase/APRTase"/>
</dbReference>
<comment type="catalytic activity">
    <reaction evidence="1 12">
        <text>AMP + diphosphate = 5-phospho-alpha-D-ribose 1-diphosphate + adenine</text>
        <dbReference type="Rhea" id="RHEA:16609"/>
        <dbReference type="ChEBI" id="CHEBI:16708"/>
        <dbReference type="ChEBI" id="CHEBI:33019"/>
        <dbReference type="ChEBI" id="CHEBI:58017"/>
        <dbReference type="ChEBI" id="CHEBI:456215"/>
        <dbReference type="EC" id="2.4.2.7"/>
    </reaction>
</comment>
<evidence type="ECO:0000256" key="12">
    <source>
        <dbReference type="HAMAP-Rule" id="MF_00004"/>
    </source>
</evidence>
<dbReference type="GO" id="GO:0003999">
    <property type="term" value="F:adenine phosphoribosyltransferase activity"/>
    <property type="evidence" value="ECO:0007669"/>
    <property type="project" value="UniProtKB-UniRule"/>
</dbReference>
<dbReference type="InterPro" id="IPR029057">
    <property type="entry name" value="PRTase-like"/>
</dbReference>
<dbReference type="STRING" id="1817892.AUK40_06595"/>
<evidence type="ECO:0000256" key="10">
    <source>
        <dbReference type="ARBA" id="ARBA00022679"/>
    </source>
</evidence>
<dbReference type="NCBIfam" id="TIGR01090">
    <property type="entry name" value="apt"/>
    <property type="match status" value="1"/>
</dbReference>
<dbReference type="FunFam" id="3.40.50.2020:FF:000004">
    <property type="entry name" value="Adenine phosphoribosyltransferase"/>
    <property type="match status" value="1"/>
</dbReference>
<organism evidence="14 15">
    <name type="scientific">Candidatus Wirthbacteria bacterium CG2_30_54_11</name>
    <dbReference type="NCBI Taxonomy" id="1817892"/>
    <lineage>
        <taxon>Bacteria</taxon>
        <taxon>Candidatus Wirthbacteria</taxon>
    </lineage>
</organism>
<dbReference type="GO" id="GO:0002055">
    <property type="term" value="F:adenine binding"/>
    <property type="evidence" value="ECO:0007669"/>
    <property type="project" value="TreeGrafter"/>
</dbReference>
<dbReference type="UniPathway" id="UPA00588">
    <property type="reaction ID" value="UER00646"/>
</dbReference>
<evidence type="ECO:0000256" key="4">
    <source>
        <dbReference type="ARBA" id="ARBA00004659"/>
    </source>
</evidence>
<sequence length="192" mass="21180">MSQLKDTIQNVPDFPHPPVMFRDITTLLKKPDALKEAIDRMKAVIDGLGSFDLIVGIESRGFIFGMPLAYLCGKGFVLVRKKDKLPREKISVTYATEYGPDVLELHRDAIAPGQNVVLVDDLLATGGSARAACSLIEQLGGQVTACVFLNELCYLPGREALKGQDVRSVIPYEPPNLLKADHVHPRLRFHCL</sequence>
<evidence type="ECO:0000256" key="2">
    <source>
        <dbReference type="ARBA" id="ARBA00003968"/>
    </source>
</evidence>
<evidence type="ECO:0000256" key="3">
    <source>
        <dbReference type="ARBA" id="ARBA00004496"/>
    </source>
</evidence>
<comment type="subunit">
    <text evidence="6 12">Homodimer.</text>
</comment>
<evidence type="ECO:0000313" key="15">
    <source>
        <dbReference type="Proteomes" id="UP000183245"/>
    </source>
</evidence>
<proteinExistence type="inferred from homology"/>
<dbReference type="GO" id="GO:0044209">
    <property type="term" value="P:AMP salvage"/>
    <property type="evidence" value="ECO:0007669"/>
    <property type="project" value="UniProtKB-UniRule"/>
</dbReference>
<name>A0A1J5IKH5_9BACT</name>
<dbReference type="GO" id="GO:0005737">
    <property type="term" value="C:cytoplasm"/>
    <property type="evidence" value="ECO:0007669"/>
    <property type="project" value="UniProtKB-SubCell"/>
</dbReference>
<evidence type="ECO:0000256" key="7">
    <source>
        <dbReference type="ARBA" id="ARBA00011893"/>
    </source>
</evidence>
<dbReference type="GO" id="GO:0016208">
    <property type="term" value="F:AMP binding"/>
    <property type="evidence" value="ECO:0007669"/>
    <property type="project" value="TreeGrafter"/>
</dbReference>
<dbReference type="InterPro" id="IPR000836">
    <property type="entry name" value="PRTase_dom"/>
</dbReference>
<dbReference type="GO" id="GO:0006168">
    <property type="term" value="P:adenine salvage"/>
    <property type="evidence" value="ECO:0007669"/>
    <property type="project" value="InterPro"/>
</dbReference>
<dbReference type="PANTHER" id="PTHR32315">
    <property type="entry name" value="ADENINE PHOSPHORIBOSYLTRANSFERASE"/>
    <property type="match status" value="1"/>
</dbReference>
<evidence type="ECO:0000256" key="1">
    <source>
        <dbReference type="ARBA" id="ARBA00000868"/>
    </source>
</evidence>
<keyword evidence="9 12" id="KW-0328">Glycosyltransferase</keyword>
<dbReference type="CDD" id="cd06223">
    <property type="entry name" value="PRTases_typeI"/>
    <property type="match status" value="1"/>
</dbReference>
<dbReference type="InterPro" id="IPR005764">
    <property type="entry name" value="Ade_phspho_trans"/>
</dbReference>
<evidence type="ECO:0000313" key="14">
    <source>
        <dbReference type="EMBL" id="OIP94914.1"/>
    </source>
</evidence>
<dbReference type="EC" id="2.4.2.7" evidence="7 12"/>
<reference evidence="14 15" key="1">
    <citation type="journal article" date="2016" name="Environ. Microbiol.">
        <title>Genomic resolution of a cold subsurface aquifer community provides metabolic insights for novel microbes adapted to high CO concentrations.</title>
        <authorList>
            <person name="Probst A.J."/>
            <person name="Castelle C.J."/>
            <person name="Singh A."/>
            <person name="Brown C.T."/>
            <person name="Anantharaman K."/>
            <person name="Sharon I."/>
            <person name="Hug L.A."/>
            <person name="Burstein D."/>
            <person name="Emerson J.B."/>
            <person name="Thomas B.C."/>
            <person name="Banfield J.F."/>
        </authorList>
    </citation>
    <scope>NUCLEOTIDE SEQUENCE [LARGE SCALE GENOMIC DNA]</scope>
    <source>
        <strain evidence="14">CG2_30_54_11</strain>
    </source>
</reference>
<comment type="function">
    <text evidence="2 12">Catalyzes a salvage reaction resulting in the formation of AMP, that is energically less costly than de novo synthesis.</text>
</comment>
<comment type="subcellular location">
    <subcellularLocation>
        <location evidence="3 12">Cytoplasm</location>
    </subcellularLocation>
</comment>
<comment type="caution">
    <text evidence="14">The sequence shown here is derived from an EMBL/GenBank/DDBJ whole genome shotgun (WGS) entry which is preliminary data.</text>
</comment>
<dbReference type="Gene3D" id="3.40.50.2020">
    <property type="match status" value="1"/>
</dbReference>
<comment type="pathway">
    <text evidence="4 12">Purine metabolism; AMP biosynthesis via salvage pathway; AMP from adenine: step 1/1.</text>
</comment>
<evidence type="ECO:0000256" key="8">
    <source>
        <dbReference type="ARBA" id="ARBA00022490"/>
    </source>
</evidence>
<gene>
    <name evidence="12" type="primary">apt</name>
    <name evidence="14" type="ORF">AUK40_06595</name>
</gene>
<evidence type="ECO:0000256" key="11">
    <source>
        <dbReference type="ARBA" id="ARBA00022726"/>
    </source>
</evidence>
<keyword evidence="8 12" id="KW-0963">Cytoplasm</keyword>
<dbReference type="Proteomes" id="UP000183245">
    <property type="component" value="Unassembled WGS sequence"/>
</dbReference>
<evidence type="ECO:0000256" key="9">
    <source>
        <dbReference type="ARBA" id="ARBA00022676"/>
    </source>
</evidence>
<dbReference type="SUPFAM" id="SSF53271">
    <property type="entry name" value="PRTase-like"/>
    <property type="match status" value="1"/>
</dbReference>
<keyword evidence="10 12" id="KW-0808">Transferase</keyword>
<dbReference type="Pfam" id="PF00156">
    <property type="entry name" value="Pribosyltran"/>
    <property type="match status" value="1"/>
</dbReference>
<dbReference type="NCBIfam" id="NF002634">
    <property type="entry name" value="PRK02304.1-3"/>
    <property type="match status" value="1"/>
</dbReference>
<dbReference type="HAMAP" id="MF_00004">
    <property type="entry name" value="Aden_phosphoribosyltr"/>
    <property type="match status" value="1"/>
</dbReference>
<dbReference type="EMBL" id="MNZT01000122">
    <property type="protein sequence ID" value="OIP94914.1"/>
    <property type="molecule type" value="Genomic_DNA"/>
</dbReference>
<keyword evidence="11 12" id="KW-0660">Purine salvage</keyword>
<protein>
    <recommendedName>
        <fullName evidence="7 12">Adenine phosphoribosyltransferase</fullName>
        <shortName evidence="12">APRT</shortName>
        <ecNumber evidence="7 12">2.4.2.7</ecNumber>
    </recommendedName>
</protein>
<feature type="domain" description="Phosphoribosyltransferase" evidence="13">
    <location>
        <begin position="27"/>
        <end position="151"/>
    </location>
</feature>
<dbReference type="AlphaFoldDB" id="A0A1J5IKH5"/>
<evidence type="ECO:0000256" key="6">
    <source>
        <dbReference type="ARBA" id="ARBA00011738"/>
    </source>
</evidence>
<accession>A0A1J5IKH5</accession>
<comment type="similarity">
    <text evidence="5 12">Belongs to the purine/pyrimidine phosphoribosyltransferase family.</text>
</comment>
<evidence type="ECO:0000256" key="5">
    <source>
        <dbReference type="ARBA" id="ARBA00008391"/>
    </source>
</evidence>
<dbReference type="NCBIfam" id="NF002636">
    <property type="entry name" value="PRK02304.1-5"/>
    <property type="match status" value="1"/>
</dbReference>
<dbReference type="GO" id="GO:0006166">
    <property type="term" value="P:purine ribonucleoside salvage"/>
    <property type="evidence" value="ECO:0007669"/>
    <property type="project" value="UniProtKB-UniRule"/>
</dbReference>
<evidence type="ECO:0000259" key="13">
    <source>
        <dbReference type="Pfam" id="PF00156"/>
    </source>
</evidence>
<dbReference type="PANTHER" id="PTHR32315:SF3">
    <property type="entry name" value="ADENINE PHOSPHORIBOSYLTRANSFERASE"/>
    <property type="match status" value="1"/>
</dbReference>